<sequence length="200" mass="21972">MATLSEIKNWFKTGLKPTQAQFWATWDSFFHKDDVIPQSSIQDLDSTLAAKAEKSQTDGHAADLDAHNLNARLSGKADAVHTHEIADVNGLQDALDAPSFDNTKIPLPAQLPASEEVVKLDQNGNSTTIPTYEFFKVDPTNTEYATIDELVNIGGHSIANGIIKGVQIMCPNINPPRIYVRYGDNETDWQVINLTIIPVS</sequence>
<gene>
    <name evidence="1" type="ORF">GCM10007424_23910</name>
</gene>
<dbReference type="EMBL" id="BMJE01000006">
    <property type="protein sequence ID" value="GGB83109.1"/>
    <property type="molecule type" value="Genomic_DNA"/>
</dbReference>
<protein>
    <submittedName>
        <fullName evidence="1">Uncharacterized protein</fullName>
    </submittedName>
</protein>
<proteinExistence type="predicted"/>
<evidence type="ECO:0000313" key="2">
    <source>
        <dbReference type="Proteomes" id="UP000615760"/>
    </source>
</evidence>
<dbReference type="Proteomes" id="UP000615760">
    <property type="component" value="Unassembled WGS sequence"/>
</dbReference>
<accession>A0ABQ1K3U8</accession>
<evidence type="ECO:0000313" key="1">
    <source>
        <dbReference type="EMBL" id="GGB83109.1"/>
    </source>
</evidence>
<keyword evidence="2" id="KW-1185">Reference proteome</keyword>
<dbReference type="RefSeq" id="WP_188621539.1">
    <property type="nucleotide sequence ID" value="NZ_BMJE01000006.1"/>
</dbReference>
<reference evidence="2" key="1">
    <citation type="journal article" date="2019" name="Int. J. Syst. Evol. Microbiol.">
        <title>The Global Catalogue of Microorganisms (GCM) 10K type strain sequencing project: providing services to taxonomists for standard genome sequencing and annotation.</title>
        <authorList>
            <consortium name="The Broad Institute Genomics Platform"/>
            <consortium name="The Broad Institute Genome Sequencing Center for Infectious Disease"/>
            <person name="Wu L."/>
            <person name="Ma J."/>
        </authorList>
    </citation>
    <scope>NUCLEOTIDE SEQUENCE [LARGE SCALE GENOMIC DNA]</scope>
    <source>
        <strain evidence="2">CGMCC 1.15461</strain>
    </source>
</reference>
<dbReference type="Pfam" id="PF12789">
    <property type="entry name" value="PTR"/>
    <property type="match status" value="1"/>
</dbReference>
<organism evidence="1 2">
    <name type="scientific">Flavobacterium suaedae</name>
    <dbReference type="NCBI Taxonomy" id="1767027"/>
    <lineage>
        <taxon>Bacteria</taxon>
        <taxon>Pseudomonadati</taxon>
        <taxon>Bacteroidota</taxon>
        <taxon>Flavobacteriia</taxon>
        <taxon>Flavobacteriales</taxon>
        <taxon>Flavobacteriaceae</taxon>
        <taxon>Flavobacterium</taxon>
    </lineage>
</organism>
<comment type="caution">
    <text evidence="1">The sequence shown here is derived from an EMBL/GenBank/DDBJ whole genome shotgun (WGS) entry which is preliminary data.</text>
</comment>
<name>A0ABQ1K3U8_9FLAO</name>